<evidence type="ECO:0000313" key="8">
    <source>
        <dbReference type="Proteomes" id="UP000672097"/>
    </source>
</evidence>
<dbReference type="RefSeq" id="WP_210810655.1">
    <property type="nucleotide sequence ID" value="NZ_JAGQDG010000007.1"/>
</dbReference>
<dbReference type="PANTHER" id="PTHR30250:SF11">
    <property type="entry name" value="O-ANTIGEN TRANSPORTER-RELATED"/>
    <property type="match status" value="1"/>
</dbReference>
<evidence type="ECO:0000256" key="3">
    <source>
        <dbReference type="ARBA" id="ARBA00022692"/>
    </source>
</evidence>
<dbReference type="Proteomes" id="UP000672097">
    <property type="component" value="Unassembled WGS sequence"/>
</dbReference>
<proteinExistence type="predicted"/>
<organism evidence="7 8">
    <name type="scientific">Ideonella paludis</name>
    <dbReference type="NCBI Taxonomy" id="1233411"/>
    <lineage>
        <taxon>Bacteria</taxon>
        <taxon>Pseudomonadati</taxon>
        <taxon>Pseudomonadota</taxon>
        <taxon>Betaproteobacteria</taxon>
        <taxon>Burkholderiales</taxon>
        <taxon>Sphaerotilaceae</taxon>
        <taxon>Ideonella</taxon>
    </lineage>
</organism>
<evidence type="ECO:0000313" key="7">
    <source>
        <dbReference type="EMBL" id="MBQ0937188.1"/>
    </source>
</evidence>
<feature type="transmembrane region" description="Helical" evidence="6">
    <location>
        <begin position="169"/>
        <end position="189"/>
    </location>
</feature>
<keyword evidence="8" id="KW-1185">Reference proteome</keyword>
<name>A0ABS5E1C9_9BURK</name>
<feature type="transmembrane region" description="Helical" evidence="6">
    <location>
        <begin position="357"/>
        <end position="374"/>
    </location>
</feature>
<dbReference type="InterPro" id="IPR002797">
    <property type="entry name" value="Polysacc_synth"/>
</dbReference>
<evidence type="ECO:0000256" key="1">
    <source>
        <dbReference type="ARBA" id="ARBA00004651"/>
    </source>
</evidence>
<feature type="transmembrane region" description="Helical" evidence="6">
    <location>
        <begin position="442"/>
        <end position="462"/>
    </location>
</feature>
<comment type="caution">
    <text evidence="7">The sequence shown here is derived from an EMBL/GenBank/DDBJ whole genome shotgun (WGS) entry which is preliminary data.</text>
</comment>
<keyword evidence="3 6" id="KW-0812">Transmembrane</keyword>
<dbReference type="PANTHER" id="PTHR30250">
    <property type="entry name" value="PST FAMILY PREDICTED COLANIC ACID TRANSPORTER"/>
    <property type="match status" value="1"/>
</dbReference>
<dbReference type="EMBL" id="JAGQDG010000007">
    <property type="protein sequence ID" value="MBQ0937188.1"/>
    <property type="molecule type" value="Genomic_DNA"/>
</dbReference>
<evidence type="ECO:0000256" key="2">
    <source>
        <dbReference type="ARBA" id="ARBA00022475"/>
    </source>
</evidence>
<feature type="transmembrane region" description="Helical" evidence="6">
    <location>
        <begin position="210"/>
        <end position="232"/>
    </location>
</feature>
<feature type="transmembrane region" description="Helical" evidence="6">
    <location>
        <begin position="328"/>
        <end position="350"/>
    </location>
</feature>
<feature type="transmembrane region" description="Helical" evidence="6">
    <location>
        <begin position="293"/>
        <end position="316"/>
    </location>
</feature>
<keyword evidence="5 6" id="KW-0472">Membrane</keyword>
<gene>
    <name evidence="7" type="ORF">KAK11_17815</name>
</gene>
<accession>A0ABS5E1C9</accession>
<evidence type="ECO:0000256" key="5">
    <source>
        <dbReference type="ARBA" id="ARBA00023136"/>
    </source>
</evidence>
<sequence length="481" mass="52406">MKKPSTLWSALGSAVFLRLIMAVVNFGQFWVFTRMLPADELGGYSLILGVLMMLHAMPLLGLSVPLIRRIATGPEDASREVSNAFALSLPMAVLITIGVYVYGVTQFDAALHGPLDCLALTMIPVAWILVAECALLGLERMDLITKVQGLEAVGRLVFGVAAIQLGYGLYGVFVCIFVLRALVAVYYALSSVVPRVRWALVSWDIQVRNFREIPTFIGIVILAALVLRVDVLVLEHTRDLAEVALFAAGARLYEAALMVPTMAAQALMPTLARMLQESEEKFKQMFREVLDHLMLIGGLFAIGLAALAGVAVALVYPSHLQGAGEVFSWLALGTVLVMVDQLLSSAMLAAKAQREDMRSLAVAAVVLVLALLLLTGPWGAQGAAWAILIAHLTRLAMRIRWAAARLAFPELPGASVRHLFGMTMGMLGLRLVHLQHPAAEPVWALMAGLAAWYMTARLTGVLRPGWWRRLRQWRASLQAAR</sequence>
<dbReference type="Pfam" id="PF01943">
    <property type="entry name" value="Polysacc_synt"/>
    <property type="match status" value="1"/>
</dbReference>
<reference evidence="7 8" key="1">
    <citation type="submission" date="2021-04" db="EMBL/GenBank/DDBJ databases">
        <title>The genome sequence of type strain Ideonella paludis KCTC 32238.</title>
        <authorList>
            <person name="Liu Y."/>
        </authorList>
    </citation>
    <scope>NUCLEOTIDE SEQUENCE [LARGE SCALE GENOMIC DNA]</scope>
    <source>
        <strain evidence="7 8">KCTC 32238</strain>
    </source>
</reference>
<protein>
    <submittedName>
        <fullName evidence="7">Polysaccharide biosynthesis C-terminal domain-containing protein</fullName>
    </submittedName>
</protein>
<keyword evidence="2" id="KW-1003">Cell membrane</keyword>
<dbReference type="InterPro" id="IPR050833">
    <property type="entry name" value="Poly_Biosynth_Transport"/>
</dbReference>
<keyword evidence="4 6" id="KW-1133">Transmembrane helix</keyword>
<feature type="transmembrane region" description="Helical" evidence="6">
    <location>
        <begin position="109"/>
        <end position="131"/>
    </location>
</feature>
<comment type="subcellular location">
    <subcellularLocation>
        <location evidence="1">Cell membrane</location>
        <topology evidence="1">Multi-pass membrane protein</topology>
    </subcellularLocation>
</comment>
<feature type="transmembrane region" description="Helical" evidence="6">
    <location>
        <begin position="84"/>
        <end position="103"/>
    </location>
</feature>
<feature type="transmembrane region" description="Helical" evidence="6">
    <location>
        <begin position="46"/>
        <end position="64"/>
    </location>
</feature>
<evidence type="ECO:0000256" key="4">
    <source>
        <dbReference type="ARBA" id="ARBA00022989"/>
    </source>
</evidence>
<evidence type="ECO:0000256" key="6">
    <source>
        <dbReference type="SAM" id="Phobius"/>
    </source>
</evidence>